<keyword evidence="5 8" id="KW-0411">Iron-sulfur</keyword>
<dbReference type="Proteomes" id="UP000483379">
    <property type="component" value="Unassembled WGS sequence"/>
</dbReference>
<keyword evidence="6" id="KW-0676">Redox-active center</keyword>
<dbReference type="GO" id="GO:0015036">
    <property type="term" value="F:disulfide oxidoreductase activity"/>
    <property type="evidence" value="ECO:0007669"/>
    <property type="project" value="InterPro"/>
</dbReference>
<comment type="similarity">
    <text evidence="1 7">Belongs to the glutaredoxin family. Monothiol subfamily.</text>
</comment>
<keyword evidence="4 8" id="KW-0408">Iron</keyword>
<feature type="binding site" evidence="8">
    <location>
        <position position="29"/>
    </location>
    <ligand>
        <name>[2Fe-2S] cluster</name>
        <dbReference type="ChEBI" id="CHEBI:190135"/>
        <note>ligand shared between dimeric partners</note>
    </ligand>
</feature>
<proteinExistence type="inferred from homology"/>
<protein>
    <recommendedName>
        <fullName evidence="7">Glutaredoxin</fullName>
    </recommendedName>
</protein>
<dbReference type="RefSeq" id="WP_164453929.1">
    <property type="nucleotide sequence ID" value="NZ_JAAIJQ010000052.1"/>
</dbReference>
<feature type="domain" description="Glutaredoxin" evidence="9">
    <location>
        <begin position="16"/>
        <end position="80"/>
    </location>
</feature>
<accession>A0A6M0K120</accession>
<dbReference type="InterPro" id="IPR004480">
    <property type="entry name" value="Monothiol_GRX-rel"/>
</dbReference>
<evidence type="ECO:0000256" key="4">
    <source>
        <dbReference type="ARBA" id="ARBA00023004"/>
    </source>
</evidence>
<evidence type="ECO:0000259" key="9">
    <source>
        <dbReference type="Pfam" id="PF00462"/>
    </source>
</evidence>
<dbReference type="InterPro" id="IPR002109">
    <property type="entry name" value="Glutaredoxin"/>
</dbReference>
<dbReference type="SUPFAM" id="SSF52833">
    <property type="entry name" value="Thioredoxin-like"/>
    <property type="match status" value="1"/>
</dbReference>
<evidence type="ECO:0000256" key="7">
    <source>
        <dbReference type="PIRNR" id="PIRNR005894"/>
    </source>
</evidence>
<evidence type="ECO:0000256" key="8">
    <source>
        <dbReference type="PIRSR" id="PIRSR005894-2"/>
    </source>
</evidence>
<dbReference type="Gene3D" id="3.40.30.10">
    <property type="entry name" value="Glutaredoxin"/>
    <property type="match status" value="1"/>
</dbReference>
<dbReference type="InterPro" id="IPR036249">
    <property type="entry name" value="Thioredoxin-like_sf"/>
</dbReference>
<dbReference type="NCBIfam" id="TIGR00365">
    <property type="entry name" value="Grx4 family monothiol glutaredoxin"/>
    <property type="match status" value="1"/>
</dbReference>
<dbReference type="PANTHER" id="PTHR10293:SF72">
    <property type="entry name" value="MONOTHIOL GLUTAREDOXIN-S14, CHLOROPLASTIC"/>
    <property type="match status" value="1"/>
</dbReference>
<evidence type="ECO:0000256" key="2">
    <source>
        <dbReference type="ARBA" id="ARBA00022714"/>
    </source>
</evidence>
<evidence type="ECO:0000256" key="1">
    <source>
        <dbReference type="ARBA" id="ARBA00009630"/>
    </source>
</evidence>
<dbReference type="PIRSF" id="PIRSF005894">
    <property type="entry name" value="Monothiol_GRX"/>
    <property type="match status" value="1"/>
</dbReference>
<evidence type="ECO:0000313" key="11">
    <source>
        <dbReference type="Proteomes" id="UP000483379"/>
    </source>
</evidence>
<keyword evidence="2 8" id="KW-0001">2Fe-2S</keyword>
<dbReference type="AlphaFoldDB" id="A0A6M0K120"/>
<dbReference type="Pfam" id="PF00462">
    <property type="entry name" value="Glutaredoxin"/>
    <property type="match status" value="1"/>
</dbReference>
<keyword evidence="3 8" id="KW-0479">Metal-binding</keyword>
<dbReference type="GO" id="GO:0051537">
    <property type="term" value="F:2 iron, 2 sulfur cluster binding"/>
    <property type="evidence" value="ECO:0007669"/>
    <property type="project" value="UniProtKB-KW"/>
</dbReference>
<keyword evidence="11" id="KW-1185">Reference proteome</keyword>
<dbReference type="PROSITE" id="PS51354">
    <property type="entry name" value="GLUTAREDOXIN_2"/>
    <property type="match status" value="1"/>
</dbReference>
<organism evidence="10 11">
    <name type="scientific">Thiorhodococcus minor</name>
    <dbReference type="NCBI Taxonomy" id="57489"/>
    <lineage>
        <taxon>Bacteria</taxon>
        <taxon>Pseudomonadati</taxon>
        <taxon>Pseudomonadota</taxon>
        <taxon>Gammaproteobacteria</taxon>
        <taxon>Chromatiales</taxon>
        <taxon>Chromatiaceae</taxon>
        <taxon>Thiorhodococcus</taxon>
    </lineage>
</organism>
<dbReference type="InterPro" id="IPR014434">
    <property type="entry name" value="Monothiol_GRX"/>
</dbReference>
<dbReference type="PANTHER" id="PTHR10293">
    <property type="entry name" value="GLUTAREDOXIN FAMILY MEMBER"/>
    <property type="match status" value="1"/>
</dbReference>
<gene>
    <name evidence="10" type="primary">grxD</name>
    <name evidence="10" type="ORF">G3446_16495</name>
</gene>
<evidence type="ECO:0000256" key="5">
    <source>
        <dbReference type="ARBA" id="ARBA00023014"/>
    </source>
</evidence>
<dbReference type="EMBL" id="JAAIJQ010000052">
    <property type="protein sequence ID" value="NEV63466.1"/>
    <property type="molecule type" value="Genomic_DNA"/>
</dbReference>
<dbReference type="CDD" id="cd03028">
    <property type="entry name" value="GRX_PICOT_like"/>
    <property type="match status" value="1"/>
</dbReference>
<dbReference type="GO" id="GO:0046872">
    <property type="term" value="F:metal ion binding"/>
    <property type="evidence" value="ECO:0007669"/>
    <property type="project" value="UniProtKB-KW"/>
</dbReference>
<sequence>MRTTDKIRQQLEENPVVLYMKGTLGEPRCGFSAKAAAALQSTGVEFAYVDVLAAPAFMQALPEVSEFPTFPQLFIKDEIIGGSDIIEAMLASGELLPMLKDATA</sequence>
<comment type="caution">
    <text evidence="10">The sequence shown here is derived from an EMBL/GenBank/DDBJ whole genome shotgun (WGS) entry which is preliminary data.</text>
</comment>
<evidence type="ECO:0000256" key="3">
    <source>
        <dbReference type="ARBA" id="ARBA00022723"/>
    </source>
</evidence>
<evidence type="ECO:0000256" key="6">
    <source>
        <dbReference type="ARBA" id="ARBA00023284"/>
    </source>
</evidence>
<evidence type="ECO:0000313" key="10">
    <source>
        <dbReference type="EMBL" id="NEV63466.1"/>
    </source>
</evidence>
<name>A0A6M0K120_9GAMM</name>
<dbReference type="InterPro" id="IPR033658">
    <property type="entry name" value="GRX_PICOT-like"/>
</dbReference>
<reference evidence="10 11" key="1">
    <citation type="submission" date="2020-02" db="EMBL/GenBank/DDBJ databases">
        <title>Genome sequences of Thiorhodococcus mannitoliphagus and Thiorhodococcus minor, purple sulfur photosynthetic bacteria in the gammaproteobacterial family, Chromatiaceae.</title>
        <authorList>
            <person name="Aviles F.A."/>
            <person name="Meyer T.E."/>
            <person name="Kyndt J.A."/>
        </authorList>
    </citation>
    <scope>NUCLEOTIDE SEQUENCE [LARGE SCALE GENOMIC DNA]</scope>
    <source>
        <strain evidence="10 11">DSM 11518</strain>
    </source>
</reference>